<gene>
    <name evidence="5" type="ORF">M6B38_101545</name>
    <name evidence="4" type="ORF">M6B38_326780</name>
</gene>
<evidence type="ECO:0000256" key="1">
    <source>
        <dbReference type="ARBA" id="ARBA00004370"/>
    </source>
</evidence>
<dbReference type="GO" id="GO:0006886">
    <property type="term" value="P:intracellular protein transport"/>
    <property type="evidence" value="ECO:0007669"/>
    <property type="project" value="InterPro"/>
</dbReference>
<dbReference type="GO" id="GO:0005829">
    <property type="term" value="C:cytosol"/>
    <property type="evidence" value="ECO:0007669"/>
    <property type="project" value="TreeGrafter"/>
</dbReference>
<accession>A0AAX6H585</accession>
<dbReference type="EMBL" id="JANAVB010000194">
    <property type="protein sequence ID" value="KAJ6854140.1"/>
    <property type="molecule type" value="Genomic_DNA"/>
</dbReference>
<feature type="domain" description="RIC1 C-terminal alpha solenoid region" evidence="3">
    <location>
        <begin position="752"/>
        <end position="927"/>
    </location>
</feature>
<dbReference type="GO" id="GO:0042147">
    <property type="term" value="P:retrograde transport, endosome to Golgi"/>
    <property type="evidence" value="ECO:0007669"/>
    <property type="project" value="TreeGrafter"/>
</dbReference>
<dbReference type="Pfam" id="PF07064">
    <property type="entry name" value="RIC1"/>
    <property type="match status" value="1"/>
</dbReference>
<evidence type="ECO:0000313" key="5">
    <source>
        <dbReference type="EMBL" id="KAJ6854140.1"/>
    </source>
</evidence>
<dbReference type="InterPro" id="IPR009771">
    <property type="entry name" value="RIC1_C"/>
</dbReference>
<dbReference type="SUPFAM" id="SSF69322">
    <property type="entry name" value="Tricorn protease domain 2"/>
    <property type="match status" value="1"/>
</dbReference>
<dbReference type="GO" id="GO:0000139">
    <property type="term" value="C:Golgi membrane"/>
    <property type="evidence" value="ECO:0007669"/>
    <property type="project" value="TreeGrafter"/>
</dbReference>
<comment type="caution">
    <text evidence="4">The sequence shown here is derived from an EMBL/GenBank/DDBJ whole genome shotgun (WGS) entry which is preliminary data.</text>
</comment>
<dbReference type="PANTHER" id="PTHR22746">
    <property type="entry name" value="RAB6A-GEF COMPLEX PARTNER PROTEIN 1"/>
    <property type="match status" value="1"/>
</dbReference>
<reference evidence="4" key="2">
    <citation type="submission" date="2023-04" db="EMBL/GenBank/DDBJ databases">
        <authorList>
            <person name="Bruccoleri R.E."/>
            <person name="Oakeley E.J."/>
            <person name="Faust A.-M."/>
            <person name="Dessus-Babus S."/>
            <person name="Altorfer M."/>
            <person name="Burckhardt D."/>
            <person name="Oertli M."/>
            <person name="Naumann U."/>
            <person name="Petersen F."/>
            <person name="Wong J."/>
        </authorList>
    </citation>
    <scope>NUCLEOTIDE SEQUENCE</scope>
    <source>
        <strain evidence="4">GSM-AAB239-AS_SAM_17_03QT</strain>
        <tissue evidence="4">Leaf</tissue>
    </source>
</reference>
<dbReference type="Gene3D" id="2.130.10.10">
    <property type="entry name" value="YVTN repeat-like/Quinoprotein amine dehydrogenase"/>
    <property type="match status" value="1"/>
</dbReference>
<protein>
    <submittedName>
        <fullName evidence="4">RAB6A-GEF complex partner protein 1-like</fullName>
    </submittedName>
</protein>
<evidence type="ECO:0000313" key="6">
    <source>
        <dbReference type="Proteomes" id="UP001140949"/>
    </source>
</evidence>
<dbReference type="Proteomes" id="UP001140949">
    <property type="component" value="Unassembled WGS sequence"/>
</dbReference>
<evidence type="ECO:0000256" key="2">
    <source>
        <dbReference type="ARBA" id="ARBA00023136"/>
    </source>
</evidence>
<evidence type="ECO:0000313" key="4">
    <source>
        <dbReference type="EMBL" id="KAJ6836179.1"/>
    </source>
</evidence>
<dbReference type="InterPro" id="IPR015943">
    <property type="entry name" value="WD40/YVTN_repeat-like_dom_sf"/>
</dbReference>
<reference evidence="4" key="1">
    <citation type="journal article" date="2023" name="GigaByte">
        <title>Genome assembly of the bearded iris, Iris pallida Lam.</title>
        <authorList>
            <person name="Bruccoleri R.E."/>
            <person name="Oakeley E.J."/>
            <person name="Faust A.M.E."/>
            <person name="Altorfer M."/>
            <person name="Dessus-Babus S."/>
            <person name="Burckhardt D."/>
            <person name="Oertli M."/>
            <person name="Naumann U."/>
            <person name="Petersen F."/>
            <person name="Wong J."/>
        </authorList>
    </citation>
    <scope>NUCLEOTIDE SEQUENCE</scope>
    <source>
        <strain evidence="4">GSM-AAB239-AS_SAM_17_03QT</strain>
    </source>
</reference>
<comment type="subcellular location">
    <subcellularLocation>
        <location evidence="1">Membrane</location>
    </subcellularLocation>
</comment>
<evidence type="ECO:0000259" key="3">
    <source>
        <dbReference type="Pfam" id="PF07064"/>
    </source>
</evidence>
<name>A0AAX6H585_IRIPA</name>
<dbReference type="Pfam" id="PF25440">
    <property type="entry name" value="Beta-prop_RIC1_2nd"/>
    <property type="match status" value="1"/>
</dbReference>
<sequence length="1124" mass="126408">MYMAYGWPQVIPIEPGLCPSSSSLSDRILFLRSTNRLLLVVAPTRIDLWSSAQHRVRIAKFLRDSGSVQREGDNVQAIWSPDTKTIAVLTSLSFLHIYKVNLSGKRLLIGGKQLSGLFLANISLVITEKAPFSDKNLTTSNFVCDNKNMLVGLSNGHMQLVSWNAEFSSTFELSCVPCASESLAAPLHPTSTHKCSRTSAIVQLEMSLLLRLLVVLNSVGQIAICSISKKGLKQTDSIKAERWLNIEDATCAAIASDQQILAVGSSRGVVELYDLAESVSHLRTISLYDWGYSMEDTGPVSCIAWTPDNCAFAVGWKFRGLSVWSVSGCRLMCTIRQTGVNSTSSPMVKPNQDLKFEPLMGGTSIVQWDEYGYRLYTVEESSSERILAFSFGKCCLNRGLSGTTYVRQILYGEDRVLIVQSEDTDELKILHLSLPVSYISQNWPVLNVVASKDGSYLAVAGLHGLILYDLRQKKWRVFGDVTQEQNIQCKGLLWLGKIVVVCNYTDSSNTYELLFFPRYHLDHSSLLCRKPLLGKPMVMDVFQDYILVTYRPFDVHVFHVKILGELSPTSTPTLQLSTVRELSIMSAKSHPASMRFIPDLTSEGLAEDNSSLSSSDPLAHQPSRCLIQRSNGELSLLDLDDGHEQVLTDSVELFWVTCGQSEEKENLIEEISWLDYGHRGMQVWYPSPGVDPFKQEDFLQLDPELEFDREVYPLGLLPNDGVVVGVSQRMSFSACTEFPCFEPSPQAQTILHCLLRHLLQRDKSEEALRLACLSAEKPHFSHYLEWLLFSVFDAEISRQSANKNQLSTIKPSSYSILEKTCDLIKNFPEYLDVVVSVARKTDGRHWGDLFFAAGRSTELFEECFQKRWYRTAACYILVIAKLEGPAVSQYCALRLLQATLDESLYELAGELVRFLLRSGRDYENASAESDKLSPKFLGYFLFRSSSRRQSSDLKSNSFKELSAHVASVKNILENHASYLMSGKELSKLVAFVKGTQFDLVEYLQREKLGSARLDNFASGLELIGQKLQMGTLQSRLDAEFLLAHMCSVKFKEWIVVLATLLRRAEVLFDLFQHDLRLWRAYSTTLQSHPAFEEYLDLLNDLEEQLSSVTYLDGQRGSFTSSDRS</sequence>
<proteinExistence type="predicted"/>
<organism evidence="4 6">
    <name type="scientific">Iris pallida</name>
    <name type="common">Sweet iris</name>
    <dbReference type="NCBI Taxonomy" id="29817"/>
    <lineage>
        <taxon>Eukaryota</taxon>
        <taxon>Viridiplantae</taxon>
        <taxon>Streptophyta</taxon>
        <taxon>Embryophyta</taxon>
        <taxon>Tracheophyta</taxon>
        <taxon>Spermatophyta</taxon>
        <taxon>Magnoliopsida</taxon>
        <taxon>Liliopsida</taxon>
        <taxon>Asparagales</taxon>
        <taxon>Iridaceae</taxon>
        <taxon>Iridoideae</taxon>
        <taxon>Irideae</taxon>
        <taxon>Iris</taxon>
    </lineage>
</organism>
<dbReference type="AlphaFoldDB" id="A0AAX6H585"/>
<dbReference type="PANTHER" id="PTHR22746:SF10">
    <property type="entry name" value="GUANINE NUCLEOTIDE EXCHANGE FACTOR SUBUNIT RIC1"/>
    <property type="match status" value="1"/>
</dbReference>
<keyword evidence="6" id="KW-1185">Reference proteome</keyword>
<dbReference type="GO" id="GO:0034066">
    <property type="term" value="C:Ric1-Rgp1 guanyl-nucleotide exchange factor complex"/>
    <property type="evidence" value="ECO:0007669"/>
    <property type="project" value="InterPro"/>
</dbReference>
<keyword evidence="2" id="KW-0472">Membrane</keyword>
<dbReference type="InterPro" id="IPR040096">
    <property type="entry name" value="Ric1"/>
</dbReference>
<dbReference type="EMBL" id="JANAVB010012200">
    <property type="protein sequence ID" value="KAJ6836179.1"/>
    <property type="molecule type" value="Genomic_DNA"/>
</dbReference>